<dbReference type="InterPro" id="IPR011256">
    <property type="entry name" value="Reg_factor_effector_dom_sf"/>
</dbReference>
<accession>A0ABQ3RIV5</accession>
<comment type="caution">
    <text evidence="2">The sequence shown here is derived from an EMBL/GenBank/DDBJ whole genome shotgun (WGS) entry which is preliminary data.</text>
</comment>
<evidence type="ECO:0000313" key="3">
    <source>
        <dbReference type="Proteomes" id="UP000646738"/>
    </source>
</evidence>
<gene>
    <name evidence="2" type="ORF">Srubr_56100</name>
</gene>
<evidence type="ECO:0000256" key="1">
    <source>
        <dbReference type="SAM" id="MobiDB-lite"/>
    </source>
</evidence>
<feature type="region of interest" description="Disordered" evidence="1">
    <location>
        <begin position="1"/>
        <end position="37"/>
    </location>
</feature>
<feature type="compositionally biased region" description="Basic and acidic residues" evidence="1">
    <location>
        <begin position="7"/>
        <end position="17"/>
    </location>
</feature>
<proteinExistence type="predicted"/>
<dbReference type="Proteomes" id="UP000646738">
    <property type="component" value="Unassembled WGS sequence"/>
</dbReference>
<reference evidence="3" key="1">
    <citation type="submission" date="2023-07" db="EMBL/GenBank/DDBJ databases">
        <title>Whole genome shotgun sequence of Streptomyces achromogenes subsp. rubradiris NBRC 14000.</title>
        <authorList>
            <person name="Komaki H."/>
            <person name="Tamura T."/>
        </authorList>
    </citation>
    <scope>NUCLEOTIDE SEQUENCE [LARGE SCALE GENOMIC DNA]</scope>
    <source>
        <strain evidence="3">NBRC 14000</strain>
    </source>
</reference>
<dbReference type="EMBL" id="BNEA01000015">
    <property type="protein sequence ID" value="GHI55764.1"/>
    <property type="molecule type" value="Genomic_DNA"/>
</dbReference>
<name>A0ABQ3RIV5_STRRR</name>
<organism evidence="2 3">
    <name type="scientific">Streptomyces rubradiris</name>
    <name type="common">Streptomyces achromogenes subsp. rubradiris</name>
    <dbReference type="NCBI Taxonomy" id="285531"/>
    <lineage>
        <taxon>Bacteria</taxon>
        <taxon>Bacillati</taxon>
        <taxon>Actinomycetota</taxon>
        <taxon>Actinomycetes</taxon>
        <taxon>Kitasatosporales</taxon>
        <taxon>Streptomycetaceae</taxon>
        <taxon>Streptomyces</taxon>
    </lineage>
</organism>
<sequence>MAGCDRNATHGAEESTGRTRPVPATAGASPVGGGGPGRCLVVSRPVDAVLPTAQALARWIDAGGYRSAGYPREVSLECPENLDDWVTELQAPVTRG</sequence>
<evidence type="ECO:0000313" key="2">
    <source>
        <dbReference type="EMBL" id="GHI55764.1"/>
    </source>
</evidence>
<protein>
    <recommendedName>
        <fullName evidence="4">GyrI-like small molecule binding domain-containing protein</fullName>
    </recommendedName>
</protein>
<dbReference type="Gene3D" id="3.20.80.10">
    <property type="entry name" value="Regulatory factor, effector binding domain"/>
    <property type="match status" value="1"/>
</dbReference>
<keyword evidence="3" id="KW-1185">Reference proteome</keyword>
<dbReference type="SUPFAM" id="SSF55136">
    <property type="entry name" value="Probable bacterial effector-binding domain"/>
    <property type="match status" value="1"/>
</dbReference>
<evidence type="ECO:0008006" key="4">
    <source>
        <dbReference type="Google" id="ProtNLM"/>
    </source>
</evidence>